<feature type="transmembrane region" description="Helical" evidence="1">
    <location>
        <begin position="87"/>
        <end position="109"/>
    </location>
</feature>
<evidence type="ECO:0008006" key="4">
    <source>
        <dbReference type="Google" id="ProtNLM"/>
    </source>
</evidence>
<comment type="caution">
    <text evidence="2">The sequence shown here is derived from an EMBL/GenBank/DDBJ whole genome shotgun (WGS) entry which is preliminary data.</text>
</comment>
<dbReference type="InterPro" id="IPR052348">
    <property type="entry name" value="Metallopeptidase_M50B"/>
</dbReference>
<evidence type="ECO:0000313" key="3">
    <source>
        <dbReference type="Proteomes" id="UP001589733"/>
    </source>
</evidence>
<evidence type="ECO:0000256" key="1">
    <source>
        <dbReference type="SAM" id="Phobius"/>
    </source>
</evidence>
<gene>
    <name evidence="2" type="ORF">ACFFLM_19635</name>
</gene>
<reference evidence="2 3" key="1">
    <citation type="submission" date="2024-09" db="EMBL/GenBank/DDBJ databases">
        <authorList>
            <person name="Sun Q."/>
            <person name="Mori K."/>
        </authorList>
    </citation>
    <scope>NUCLEOTIDE SEQUENCE [LARGE SCALE GENOMIC DNA]</scope>
    <source>
        <strain evidence="2 3">JCM 13503</strain>
    </source>
</reference>
<dbReference type="Proteomes" id="UP001589733">
    <property type="component" value="Unassembled WGS sequence"/>
</dbReference>
<keyword evidence="1" id="KW-0472">Membrane</keyword>
<organism evidence="2 3">
    <name type="scientific">Deinococcus oregonensis</name>
    <dbReference type="NCBI Taxonomy" id="1805970"/>
    <lineage>
        <taxon>Bacteria</taxon>
        <taxon>Thermotogati</taxon>
        <taxon>Deinococcota</taxon>
        <taxon>Deinococci</taxon>
        <taxon>Deinococcales</taxon>
        <taxon>Deinococcaceae</taxon>
        <taxon>Deinococcus</taxon>
    </lineage>
</organism>
<dbReference type="RefSeq" id="WP_380014445.1">
    <property type="nucleotide sequence ID" value="NZ_JBHLYR010000060.1"/>
</dbReference>
<keyword evidence="1" id="KW-1133">Transmembrane helix</keyword>
<accession>A0ABV6B347</accession>
<sequence length="210" mass="22210">MIGPLTLLTTEPLLLLVQVAALLAGMILKGVMQARLAAHWGDQSGVQPGFGWPEPAVHLDLWRLALHLLIGVALPRPVPLALRGPKAAAVLLGGPVMLVALALLLLALQRAQQQLLPATADVIGTGLGRAAYSLCLHALFNLLPLPALDLGRTLGKLPLGHPRQWPRLPRLLRGTLLPALAWTALFLTGTLQQATAPLWAGLQSTIALLP</sequence>
<protein>
    <recommendedName>
        <fullName evidence="4">Peptidase M50</fullName>
    </recommendedName>
</protein>
<evidence type="ECO:0000313" key="2">
    <source>
        <dbReference type="EMBL" id="MFB9994172.1"/>
    </source>
</evidence>
<proteinExistence type="predicted"/>
<dbReference type="PANTHER" id="PTHR35864">
    <property type="entry name" value="ZINC METALLOPROTEASE MJ0611-RELATED"/>
    <property type="match status" value="1"/>
</dbReference>
<keyword evidence="3" id="KW-1185">Reference proteome</keyword>
<keyword evidence="1" id="KW-0812">Transmembrane</keyword>
<dbReference type="PANTHER" id="PTHR35864:SF1">
    <property type="entry name" value="ZINC METALLOPROTEASE YWHC-RELATED"/>
    <property type="match status" value="1"/>
</dbReference>
<name>A0ABV6B347_9DEIO</name>
<dbReference type="EMBL" id="JBHLYR010000060">
    <property type="protein sequence ID" value="MFB9994172.1"/>
    <property type="molecule type" value="Genomic_DNA"/>
</dbReference>